<protein>
    <submittedName>
        <fullName evidence="1">Uncharacterized protein</fullName>
    </submittedName>
</protein>
<proteinExistence type="predicted"/>
<reference evidence="1 2" key="1">
    <citation type="submission" date="2016-03" db="EMBL/GenBank/DDBJ databases">
        <title>Draft Genome Sequence of the Strain BR 10245 (Bradyrhizobium sp.) isolated from nodules of Centrolobium paraense.</title>
        <authorList>
            <person name="Simoes-Araujo J.L.Sr."/>
            <person name="Barauna A.C."/>
            <person name="Silva K."/>
            <person name="Zilli J.E."/>
        </authorList>
    </citation>
    <scope>NUCLEOTIDE SEQUENCE [LARGE SCALE GENOMIC DNA]</scope>
    <source>
        <strain evidence="1 2">BR 10245</strain>
    </source>
</reference>
<name>A0A176YIB6_9BRAD</name>
<evidence type="ECO:0000313" key="1">
    <source>
        <dbReference type="EMBL" id="OAF05416.1"/>
    </source>
</evidence>
<organism evidence="1 2">
    <name type="scientific">Bradyrhizobium centrolobii</name>
    <dbReference type="NCBI Taxonomy" id="1505087"/>
    <lineage>
        <taxon>Bacteria</taxon>
        <taxon>Pseudomonadati</taxon>
        <taxon>Pseudomonadota</taxon>
        <taxon>Alphaproteobacteria</taxon>
        <taxon>Hyphomicrobiales</taxon>
        <taxon>Nitrobacteraceae</taxon>
        <taxon>Bradyrhizobium</taxon>
    </lineage>
</organism>
<comment type="caution">
    <text evidence="1">The sequence shown here is derived from an EMBL/GenBank/DDBJ whole genome shotgun (WGS) entry which is preliminary data.</text>
</comment>
<gene>
    <name evidence="1" type="ORF">AYJ54_00480</name>
</gene>
<dbReference type="OrthoDB" id="8242515at2"/>
<keyword evidence="2" id="KW-1185">Reference proteome</keyword>
<dbReference type="RefSeq" id="WP_063703482.1">
    <property type="nucleotide sequence ID" value="NZ_LUUB01000079.1"/>
</dbReference>
<dbReference type="AlphaFoldDB" id="A0A176YIB6"/>
<sequence>MTDPSSSDTPLRTTFKIRLNGNTLAIASVGQAYQFLTNYNSVEWMEFRTLHEDAIAALEGAADNAMLAVQATNAVRALFVSAKLL</sequence>
<accession>A0A176YIB6</accession>
<evidence type="ECO:0000313" key="2">
    <source>
        <dbReference type="Proteomes" id="UP000076959"/>
    </source>
</evidence>
<dbReference type="EMBL" id="LUUB01000079">
    <property type="protein sequence ID" value="OAF05416.1"/>
    <property type="molecule type" value="Genomic_DNA"/>
</dbReference>
<dbReference type="Proteomes" id="UP000076959">
    <property type="component" value="Unassembled WGS sequence"/>
</dbReference>